<evidence type="ECO:0000256" key="3">
    <source>
        <dbReference type="RuleBase" id="RU000363"/>
    </source>
</evidence>
<dbReference type="STRING" id="680127.SAMN05421593_2423"/>
<proteinExistence type="inferred from homology"/>
<dbReference type="InterPro" id="IPR002347">
    <property type="entry name" value="SDR_fam"/>
</dbReference>
<dbReference type="Gene3D" id="3.40.50.720">
    <property type="entry name" value="NAD(P)-binding Rossmann-like Domain"/>
    <property type="match status" value="1"/>
</dbReference>
<sequence length="244" mass="25987">MKKQTVLITGASSGIGLETARYFLEKGDYVIINSQTESKLREAYHELGAGKNLAMVAGDVSKKATGEAMVQAAMEKSGSVDVLINNAGIYENKPFLEVSEAYLDRFLTTNLKGTFFTTQAVIPTMIKQKNGVVINVGTPLVYHAIAESPSTAPISSKGAIHALTLQLAAEFGKENIRVNTVAPGLIRTPMHGSDLDQNSGLHLINRIGEPEEVAHMIHAIAKNQLISGAIINVDGGMGAGHHLL</sequence>
<dbReference type="Pfam" id="PF00106">
    <property type="entry name" value="adh_short"/>
    <property type="match status" value="1"/>
</dbReference>
<dbReference type="OrthoDB" id="597477at2"/>
<dbReference type="SUPFAM" id="SSF51735">
    <property type="entry name" value="NAD(P)-binding Rossmann-fold domains"/>
    <property type="match status" value="1"/>
</dbReference>
<name>A0A1H6HHJ2_CHRCI</name>
<dbReference type="EMBL" id="FNWQ01000002">
    <property type="protein sequence ID" value="SEH33714.1"/>
    <property type="molecule type" value="Genomic_DNA"/>
</dbReference>
<dbReference type="PRINTS" id="PR00080">
    <property type="entry name" value="SDRFAMILY"/>
</dbReference>
<evidence type="ECO:0000256" key="1">
    <source>
        <dbReference type="ARBA" id="ARBA00006484"/>
    </source>
</evidence>
<dbReference type="PRINTS" id="PR00081">
    <property type="entry name" value="GDHRDH"/>
</dbReference>
<dbReference type="CDD" id="cd05233">
    <property type="entry name" value="SDR_c"/>
    <property type="match status" value="1"/>
</dbReference>
<reference evidence="4 5" key="1">
    <citation type="submission" date="2016-10" db="EMBL/GenBank/DDBJ databases">
        <authorList>
            <person name="de Groot N.N."/>
        </authorList>
    </citation>
    <scope>NUCLEOTIDE SEQUENCE [LARGE SCALE GENOMIC DNA]</scope>
    <source>
        <strain evidence="4 5">DSM 23031</strain>
    </source>
</reference>
<comment type="similarity">
    <text evidence="1 3">Belongs to the short-chain dehydrogenases/reductases (SDR) family.</text>
</comment>
<organism evidence="4 5">
    <name type="scientific">Chryseobacterium culicis</name>
    <dbReference type="NCBI Taxonomy" id="680127"/>
    <lineage>
        <taxon>Bacteria</taxon>
        <taxon>Pseudomonadati</taxon>
        <taxon>Bacteroidota</taxon>
        <taxon>Flavobacteriia</taxon>
        <taxon>Flavobacteriales</taxon>
        <taxon>Weeksellaceae</taxon>
        <taxon>Chryseobacterium group</taxon>
        <taxon>Chryseobacterium</taxon>
    </lineage>
</organism>
<dbReference type="Proteomes" id="UP000198561">
    <property type="component" value="Unassembled WGS sequence"/>
</dbReference>
<gene>
    <name evidence="4" type="ORF">SAMN05421593_2423</name>
</gene>
<dbReference type="RefSeq" id="WP_089692470.1">
    <property type="nucleotide sequence ID" value="NZ_FNWQ01000002.1"/>
</dbReference>
<dbReference type="FunFam" id="3.40.50.720:FF:000084">
    <property type="entry name" value="Short-chain dehydrogenase reductase"/>
    <property type="match status" value="1"/>
</dbReference>
<accession>A0A1H6HHJ2</accession>
<dbReference type="GO" id="GO:0016491">
    <property type="term" value="F:oxidoreductase activity"/>
    <property type="evidence" value="ECO:0007669"/>
    <property type="project" value="UniProtKB-KW"/>
</dbReference>
<dbReference type="InterPro" id="IPR036291">
    <property type="entry name" value="NAD(P)-bd_dom_sf"/>
</dbReference>
<dbReference type="PANTHER" id="PTHR43658">
    <property type="entry name" value="SHORT-CHAIN DEHYDROGENASE/REDUCTASE"/>
    <property type="match status" value="1"/>
</dbReference>
<keyword evidence="2" id="KW-0560">Oxidoreductase</keyword>
<evidence type="ECO:0000313" key="4">
    <source>
        <dbReference type="EMBL" id="SEH33714.1"/>
    </source>
</evidence>
<dbReference type="AlphaFoldDB" id="A0A1H6HHJ2"/>
<dbReference type="PANTHER" id="PTHR43658:SF8">
    <property type="entry name" value="17-BETA-HYDROXYSTEROID DEHYDROGENASE 14-RELATED"/>
    <property type="match status" value="1"/>
</dbReference>
<evidence type="ECO:0000313" key="5">
    <source>
        <dbReference type="Proteomes" id="UP000198561"/>
    </source>
</evidence>
<protein>
    <submittedName>
        <fullName evidence="4">NAD(P)-dependent dehydrogenase, short-chain alcohol dehydrogenase family</fullName>
    </submittedName>
</protein>
<evidence type="ECO:0000256" key="2">
    <source>
        <dbReference type="ARBA" id="ARBA00023002"/>
    </source>
</evidence>